<dbReference type="EMBL" id="VWOJ01000001">
    <property type="protein sequence ID" value="KAA5805144.1"/>
    <property type="molecule type" value="Genomic_DNA"/>
</dbReference>
<evidence type="ECO:0000313" key="2">
    <source>
        <dbReference type="EMBL" id="KAA5805144.1"/>
    </source>
</evidence>
<name>A0A5M6ZNI2_9PROT</name>
<accession>A0A5M6ZNI2</accession>
<dbReference type="RefSeq" id="WP_150022175.1">
    <property type="nucleotide sequence ID" value="NZ_VWOJ01000001.1"/>
</dbReference>
<reference evidence="2 3" key="1">
    <citation type="submission" date="2019-09" db="EMBL/GenBank/DDBJ databases">
        <authorList>
            <person name="Kevbrin V."/>
            <person name="Grouzdev D.S."/>
        </authorList>
    </citation>
    <scope>NUCLEOTIDE SEQUENCE [LARGE SCALE GENOMIC DNA]</scope>
    <source>
        <strain evidence="2 3">G-192</strain>
    </source>
</reference>
<evidence type="ECO:0000313" key="3">
    <source>
        <dbReference type="Proteomes" id="UP000325122"/>
    </source>
</evidence>
<evidence type="ECO:0000256" key="1">
    <source>
        <dbReference type="SAM" id="SignalP"/>
    </source>
</evidence>
<gene>
    <name evidence="2" type="ORF">F1654_03935</name>
</gene>
<dbReference type="Pfam" id="PF11720">
    <property type="entry name" value="Inhibitor_I78"/>
    <property type="match status" value="1"/>
</dbReference>
<feature type="chain" id="PRO_5024445011" description="Peptidase inhibitor I78 family protein" evidence="1">
    <location>
        <begin position="22"/>
        <end position="102"/>
    </location>
</feature>
<dbReference type="InterPro" id="IPR021719">
    <property type="entry name" value="Prot_inh_I78"/>
</dbReference>
<dbReference type="Gene3D" id="3.30.10.10">
    <property type="entry name" value="Trypsin Inhibitor V, subunit A"/>
    <property type="match status" value="1"/>
</dbReference>
<evidence type="ECO:0008006" key="4">
    <source>
        <dbReference type="Google" id="ProtNLM"/>
    </source>
</evidence>
<dbReference type="Proteomes" id="UP000325122">
    <property type="component" value="Unassembled WGS sequence"/>
</dbReference>
<organism evidence="2 3">
    <name type="scientific">Alkalicaulis satelles</name>
    <dbReference type="NCBI Taxonomy" id="2609175"/>
    <lineage>
        <taxon>Bacteria</taxon>
        <taxon>Pseudomonadati</taxon>
        <taxon>Pseudomonadota</taxon>
        <taxon>Alphaproteobacteria</taxon>
        <taxon>Maricaulales</taxon>
        <taxon>Maricaulaceae</taxon>
        <taxon>Alkalicaulis</taxon>
    </lineage>
</organism>
<feature type="signal peptide" evidence="1">
    <location>
        <begin position="1"/>
        <end position="21"/>
    </location>
</feature>
<sequence>MMRWLVICAAALSMTACQTMAENDDSADMGYPVVDRTGEGRDCAAPTYQTLIGQPISEVHTDSLPSPRRIYAEGDPVTMDHRPDRLNIITDRNGVVVAVRCG</sequence>
<keyword evidence="3" id="KW-1185">Reference proteome</keyword>
<proteinExistence type="predicted"/>
<protein>
    <recommendedName>
        <fullName evidence="4">Peptidase inhibitor I78 family protein</fullName>
    </recommendedName>
</protein>
<comment type="caution">
    <text evidence="2">The sequence shown here is derived from an EMBL/GenBank/DDBJ whole genome shotgun (WGS) entry which is preliminary data.</text>
</comment>
<keyword evidence="1" id="KW-0732">Signal</keyword>
<dbReference type="AlphaFoldDB" id="A0A5M6ZNI2"/>
<dbReference type="PROSITE" id="PS51257">
    <property type="entry name" value="PROKAR_LIPOPROTEIN"/>
    <property type="match status" value="1"/>
</dbReference>